<dbReference type="AlphaFoldDB" id="A0A660KTR1"/>
<evidence type="ECO:0000256" key="5">
    <source>
        <dbReference type="ARBA" id="ARBA00022679"/>
    </source>
</evidence>
<dbReference type="InterPro" id="IPR001585">
    <property type="entry name" value="TAL/FSA"/>
</dbReference>
<dbReference type="OrthoDB" id="9807051at2"/>
<dbReference type="GO" id="GO:0005737">
    <property type="term" value="C:cytoplasm"/>
    <property type="evidence" value="ECO:0007669"/>
    <property type="project" value="UniProtKB-SubCell"/>
</dbReference>
<keyword evidence="7 9" id="KW-0704">Schiff base</keyword>
<protein>
    <recommendedName>
        <fullName evidence="9">Probable transaldolase</fullName>
        <ecNumber evidence="9">2.2.1.2</ecNumber>
    </recommendedName>
</protein>
<accession>A0A660KTR1</accession>
<sequence length="220" mass="23704">MKIFLDTADVAEIRAFADLGIVDGVTTNPSLVAQTGRKDLPGLIREIADVVHGPISVEVIATDAEGMIREAREISAWGLPTVVKIPMTREGLRAVRVLSEEGIATNVTLVFTALQGLLAAKAGATYVSPFAGRLDDIAHDGMEVVRDLVHILRVYGLPTQVIASSIRHPLHILEAARAGAHVATVPPKVLGQVLRHPLTDAGIERFLKDWQALQNRENNP</sequence>
<gene>
    <name evidence="9" type="primary">tal</name>
    <name evidence="10" type="ORF">C7438_1586</name>
</gene>
<evidence type="ECO:0000256" key="6">
    <source>
        <dbReference type="ARBA" id="ARBA00023126"/>
    </source>
</evidence>
<dbReference type="Proteomes" id="UP000267019">
    <property type="component" value="Unassembled WGS sequence"/>
</dbReference>
<dbReference type="CDD" id="cd00956">
    <property type="entry name" value="Transaldolase_FSA"/>
    <property type="match status" value="1"/>
</dbReference>
<organism evidence="10 11">
    <name type="scientific">Brockia lithotrophica</name>
    <dbReference type="NCBI Taxonomy" id="933949"/>
    <lineage>
        <taxon>Bacteria</taxon>
        <taxon>Bacillati</taxon>
        <taxon>Bacillota</taxon>
        <taxon>Bacilli</taxon>
        <taxon>Bacillales</taxon>
        <taxon>Bacillales Family X. Incertae Sedis</taxon>
        <taxon>Brockia</taxon>
    </lineage>
</organism>
<dbReference type="EC" id="2.2.1.2" evidence="9"/>
<dbReference type="PROSITE" id="PS01054">
    <property type="entry name" value="TRANSALDOLASE_1"/>
    <property type="match status" value="1"/>
</dbReference>
<dbReference type="Gene3D" id="3.20.20.70">
    <property type="entry name" value="Aldolase class I"/>
    <property type="match status" value="1"/>
</dbReference>
<dbReference type="InterPro" id="IPR004731">
    <property type="entry name" value="Transaldolase_3B/F6P_aldolase"/>
</dbReference>
<comment type="similarity">
    <text evidence="3 9">Belongs to the transaldolase family. Type 3B subfamily.</text>
</comment>
<keyword evidence="5 9" id="KW-0808">Transferase</keyword>
<comment type="subcellular location">
    <subcellularLocation>
        <location evidence="1 9">Cytoplasm</location>
    </subcellularLocation>
</comment>
<dbReference type="FunFam" id="3.20.20.70:FF:000018">
    <property type="entry name" value="Probable transaldolase"/>
    <property type="match status" value="1"/>
</dbReference>
<dbReference type="HAMAP" id="MF_00494">
    <property type="entry name" value="Transaldolase_3b"/>
    <property type="match status" value="1"/>
</dbReference>
<dbReference type="PANTHER" id="PTHR10683:SF40">
    <property type="entry name" value="FRUCTOSE-6-PHOSPHATE ALDOLASE 1-RELATED"/>
    <property type="match status" value="1"/>
</dbReference>
<evidence type="ECO:0000256" key="8">
    <source>
        <dbReference type="ARBA" id="ARBA00048810"/>
    </source>
</evidence>
<comment type="pathway">
    <text evidence="2 9">Carbohydrate degradation; pentose phosphate pathway; D-glyceraldehyde 3-phosphate and beta-D-fructose 6-phosphate from D-ribose 5-phosphate and D-xylulose 5-phosphate (non-oxidative stage): step 2/3.</text>
</comment>
<evidence type="ECO:0000256" key="4">
    <source>
        <dbReference type="ARBA" id="ARBA00022490"/>
    </source>
</evidence>
<proteinExistence type="inferred from homology"/>
<name>A0A660KTR1_9BACL</name>
<feature type="active site" description="Schiff-base intermediate with substrate" evidence="9">
    <location>
        <position position="84"/>
    </location>
</feature>
<keyword evidence="11" id="KW-1185">Reference proteome</keyword>
<dbReference type="GO" id="GO:0004801">
    <property type="term" value="F:transaldolase activity"/>
    <property type="evidence" value="ECO:0007669"/>
    <property type="project" value="UniProtKB-UniRule"/>
</dbReference>
<evidence type="ECO:0000256" key="7">
    <source>
        <dbReference type="ARBA" id="ARBA00023270"/>
    </source>
</evidence>
<comment type="function">
    <text evidence="9">Transaldolase is important for the balance of metabolites in the pentose-phosphate pathway.</text>
</comment>
<dbReference type="Pfam" id="PF00923">
    <property type="entry name" value="TAL_FSA"/>
    <property type="match status" value="1"/>
</dbReference>
<evidence type="ECO:0000313" key="10">
    <source>
        <dbReference type="EMBL" id="RKQ83926.1"/>
    </source>
</evidence>
<evidence type="ECO:0000256" key="3">
    <source>
        <dbReference type="ARBA" id="ARBA00005740"/>
    </source>
</evidence>
<dbReference type="NCBIfam" id="TIGR00875">
    <property type="entry name" value="fsa_talC_mipB"/>
    <property type="match status" value="1"/>
</dbReference>
<dbReference type="GO" id="GO:0005975">
    <property type="term" value="P:carbohydrate metabolic process"/>
    <property type="evidence" value="ECO:0007669"/>
    <property type="project" value="InterPro"/>
</dbReference>
<dbReference type="PANTHER" id="PTHR10683">
    <property type="entry name" value="TRANSALDOLASE"/>
    <property type="match status" value="1"/>
</dbReference>
<evidence type="ECO:0000313" key="11">
    <source>
        <dbReference type="Proteomes" id="UP000267019"/>
    </source>
</evidence>
<comment type="catalytic activity">
    <reaction evidence="8 9">
        <text>D-sedoheptulose 7-phosphate + D-glyceraldehyde 3-phosphate = D-erythrose 4-phosphate + beta-D-fructose 6-phosphate</text>
        <dbReference type="Rhea" id="RHEA:17053"/>
        <dbReference type="ChEBI" id="CHEBI:16897"/>
        <dbReference type="ChEBI" id="CHEBI:57483"/>
        <dbReference type="ChEBI" id="CHEBI:57634"/>
        <dbReference type="ChEBI" id="CHEBI:59776"/>
        <dbReference type="EC" id="2.2.1.2"/>
    </reaction>
</comment>
<keyword evidence="4 9" id="KW-0963">Cytoplasm</keyword>
<dbReference type="SUPFAM" id="SSF51569">
    <property type="entry name" value="Aldolase"/>
    <property type="match status" value="1"/>
</dbReference>
<dbReference type="InterPro" id="IPR033919">
    <property type="entry name" value="TSA/FSA_arc/bac"/>
</dbReference>
<dbReference type="RefSeq" id="WP_121444821.1">
    <property type="nucleotide sequence ID" value="NZ_RBIJ01000005.1"/>
</dbReference>
<keyword evidence="6 9" id="KW-0570">Pentose shunt</keyword>
<dbReference type="UniPathway" id="UPA00115">
    <property type="reaction ID" value="UER00414"/>
</dbReference>
<dbReference type="InterPro" id="IPR022999">
    <property type="entry name" value="Transaldolase_3B"/>
</dbReference>
<dbReference type="GO" id="GO:0006098">
    <property type="term" value="P:pentose-phosphate shunt"/>
    <property type="evidence" value="ECO:0007669"/>
    <property type="project" value="UniProtKB-UniRule"/>
</dbReference>
<dbReference type="GO" id="GO:0016832">
    <property type="term" value="F:aldehyde-lyase activity"/>
    <property type="evidence" value="ECO:0007669"/>
    <property type="project" value="InterPro"/>
</dbReference>
<dbReference type="InterPro" id="IPR013785">
    <property type="entry name" value="Aldolase_TIM"/>
</dbReference>
<reference evidence="10 11" key="1">
    <citation type="submission" date="2018-10" db="EMBL/GenBank/DDBJ databases">
        <title>Genomic Encyclopedia of Type Strains, Phase IV (KMG-IV): sequencing the most valuable type-strain genomes for metagenomic binning, comparative biology and taxonomic classification.</title>
        <authorList>
            <person name="Goeker M."/>
        </authorList>
    </citation>
    <scope>NUCLEOTIDE SEQUENCE [LARGE SCALE GENOMIC DNA]</scope>
    <source>
        <strain evidence="10 11">DSM 22653</strain>
    </source>
</reference>
<evidence type="ECO:0000256" key="2">
    <source>
        <dbReference type="ARBA" id="ARBA00004857"/>
    </source>
</evidence>
<comment type="caution">
    <text evidence="10">The sequence shown here is derived from an EMBL/GenBank/DDBJ whole genome shotgun (WGS) entry which is preliminary data.</text>
</comment>
<dbReference type="InterPro" id="IPR018225">
    <property type="entry name" value="Transaldolase_AS"/>
</dbReference>
<evidence type="ECO:0000256" key="1">
    <source>
        <dbReference type="ARBA" id="ARBA00004496"/>
    </source>
</evidence>
<evidence type="ECO:0000256" key="9">
    <source>
        <dbReference type="HAMAP-Rule" id="MF_00494"/>
    </source>
</evidence>
<dbReference type="EMBL" id="RBIJ01000005">
    <property type="protein sequence ID" value="RKQ83926.1"/>
    <property type="molecule type" value="Genomic_DNA"/>
</dbReference>